<dbReference type="Pfam" id="PF09012">
    <property type="entry name" value="FeoC"/>
    <property type="match status" value="1"/>
</dbReference>
<reference evidence="2 3" key="1">
    <citation type="submission" date="2020-05" db="EMBL/GenBank/DDBJ databases">
        <title>Complete closed genome sequence of Defluviicoccus vanus.</title>
        <authorList>
            <person name="Bessarab I."/>
            <person name="Arumugam K."/>
            <person name="Maszenan A.M."/>
            <person name="Seviour R.J."/>
            <person name="Williams R.B."/>
        </authorList>
    </citation>
    <scope>NUCLEOTIDE SEQUENCE [LARGE SCALE GENOMIC DNA]</scope>
    <source>
        <strain evidence="2 3">Ben 114</strain>
    </source>
</reference>
<dbReference type="SUPFAM" id="SSF46785">
    <property type="entry name" value="Winged helix' DNA-binding domain"/>
    <property type="match status" value="1"/>
</dbReference>
<evidence type="ECO:0000313" key="3">
    <source>
        <dbReference type="Proteomes" id="UP000516369"/>
    </source>
</evidence>
<dbReference type="KEGG" id="dvn:HQ394_06765"/>
<dbReference type="AlphaFoldDB" id="A0A7H1N068"/>
<name>A0A7H1N068_9PROT</name>
<keyword evidence="3" id="KW-1185">Reference proteome</keyword>
<dbReference type="InterPro" id="IPR036388">
    <property type="entry name" value="WH-like_DNA-bd_sf"/>
</dbReference>
<dbReference type="Proteomes" id="UP000516369">
    <property type="component" value="Chromosome"/>
</dbReference>
<gene>
    <name evidence="2" type="ORF">HQ394_06765</name>
</gene>
<sequence>MILSELKTYLVERRRADLLDMSNRFDADADALRGMLDHWIRKGRVRRLPQPESCGGGCSCSRRKPEVYEWVG</sequence>
<dbReference type="InterPro" id="IPR015102">
    <property type="entry name" value="Tscrpt_reg_HTH_FeoC"/>
</dbReference>
<dbReference type="RefSeq" id="WP_190262618.1">
    <property type="nucleotide sequence ID" value="NZ_CP053923.1"/>
</dbReference>
<feature type="domain" description="Transcriptional regulator HTH-type FeoC" evidence="1">
    <location>
        <begin position="2"/>
        <end position="69"/>
    </location>
</feature>
<evidence type="ECO:0000259" key="1">
    <source>
        <dbReference type="Pfam" id="PF09012"/>
    </source>
</evidence>
<proteinExistence type="predicted"/>
<accession>A0A7H1N068</accession>
<dbReference type="Gene3D" id="1.10.10.10">
    <property type="entry name" value="Winged helix-like DNA-binding domain superfamily/Winged helix DNA-binding domain"/>
    <property type="match status" value="1"/>
</dbReference>
<protein>
    <submittedName>
        <fullName evidence="2">FeoC-like transcriptional regulator</fullName>
    </submittedName>
</protein>
<organism evidence="2 3">
    <name type="scientific">Defluviicoccus vanus</name>
    <dbReference type="NCBI Taxonomy" id="111831"/>
    <lineage>
        <taxon>Bacteria</taxon>
        <taxon>Pseudomonadati</taxon>
        <taxon>Pseudomonadota</taxon>
        <taxon>Alphaproteobacteria</taxon>
        <taxon>Rhodospirillales</taxon>
        <taxon>Rhodospirillaceae</taxon>
        <taxon>Defluviicoccus</taxon>
    </lineage>
</organism>
<dbReference type="InterPro" id="IPR036390">
    <property type="entry name" value="WH_DNA-bd_sf"/>
</dbReference>
<evidence type="ECO:0000313" key="2">
    <source>
        <dbReference type="EMBL" id="QNT69104.1"/>
    </source>
</evidence>
<dbReference type="EMBL" id="CP053923">
    <property type="protein sequence ID" value="QNT69104.1"/>
    <property type="molecule type" value="Genomic_DNA"/>
</dbReference>